<dbReference type="InterPro" id="IPR013154">
    <property type="entry name" value="ADH-like_N"/>
</dbReference>
<organism evidence="3 4">
    <name type="scientific">Marivirga atlantica</name>
    <dbReference type="NCBI Taxonomy" id="1548457"/>
    <lineage>
        <taxon>Bacteria</taxon>
        <taxon>Pseudomonadati</taxon>
        <taxon>Bacteroidota</taxon>
        <taxon>Cytophagia</taxon>
        <taxon>Cytophagales</taxon>
        <taxon>Marivirgaceae</taxon>
        <taxon>Marivirga</taxon>
    </lineage>
</organism>
<evidence type="ECO:0000313" key="4">
    <source>
        <dbReference type="Proteomes" id="UP000642920"/>
    </source>
</evidence>
<dbReference type="Gene3D" id="3.40.50.720">
    <property type="entry name" value="NAD(P)-binding Rossmann-like Domain"/>
    <property type="match status" value="1"/>
</dbReference>
<dbReference type="InterPro" id="IPR011032">
    <property type="entry name" value="GroES-like_sf"/>
</dbReference>
<dbReference type="InterPro" id="IPR036291">
    <property type="entry name" value="NAD(P)-bd_dom_sf"/>
</dbReference>
<name>A0A937DF68_9BACT</name>
<dbReference type="SUPFAM" id="SSF51735">
    <property type="entry name" value="NAD(P)-binding Rossmann-fold domains"/>
    <property type="match status" value="1"/>
</dbReference>
<dbReference type="PANTHER" id="PTHR44054">
    <property type="entry name" value="SYNAPTIC VESICLE MEMBRANE PROTEIN VAT-1 HOMOLOG-LIKE"/>
    <property type="match status" value="1"/>
</dbReference>
<dbReference type="InterPro" id="IPR052100">
    <property type="entry name" value="SV-ATPase_mito-regulator"/>
</dbReference>
<feature type="domain" description="Enoyl reductase (ER)" evidence="2">
    <location>
        <begin position="13"/>
        <end position="337"/>
    </location>
</feature>
<sequence length="340" mass="37671">MTNRKSYRINKAGSFKRLKLVEEKIDAPKSGEVQIKVHAIGLNFADIFAILGLYSATPQNSFIPGLEYAGEVIEVGDKVKEFKAGDRVMGVTRFGAYTSHINIDTTYVSPIPESWSYDEGASFLVQALTAYYGLFYLGNMQENDTVLIHSAAGGVGLLANRMAKLKNAYTIGTVGSDSKIDLLKKEGYDACIVRDNHFKSKLQNALNGKPLNLVMDSIGGKIFKTGYDLLASQGRVVVYGSARYGGTGDSPNWISLAYKYLFRPRIDPQKMIEQNKGILGFNLIWLYEQKELMKQVVSELSKLDLPAPFIGHTYQFNEMDKALKLFQSGKTTGKVVIKLS</sequence>
<dbReference type="CDD" id="cd08275">
    <property type="entry name" value="MDR3"/>
    <property type="match status" value="1"/>
</dbReference>
<evidence type="ECO:0000313" key="3">
    <source>
        <dbReference type="EMBL" id="MBL0765917.1"/>
    </source>
</evidence>
<dbReference type="GO" id="GO:0016491">
    <property type="term" value="F:oxidoreductase activity"/>
    <property type="evidence" value="ECO:0007669"/>
    <property type="project" value="UniProtKB-KW"/>
</dbReference>
<dbReference type="InterPro" id="IPR013149">
    <property type="entry name" value="ADH-like_C"/>
</dbReference>
<dbReference type="Pfam" id="PF00107">
    <property type="entry name" value="ADH_zinc_N"/>
    <property type="match status" value="1"/>
</dbReference>
<dbReference type="Gene3D" id="3.90.180.10">
    <property type="entry name" value="Medium-chain alcohol dehydrogenases, catalytic domain"/>
    <property type="match status" value="1"/>
</dbReference>
<keyword evidence="4" id="KW-1185">Reference proteome</keyword>
<keyword evidence="1" id="KW-0560">Oxidoreductase</keyword>
<dbReference type="PANTHER" id="PTHR44054:SF1">
    <property type="entry name" value="SYNAPTIC VESICLE MEMBRANE PROTEIN VAT-1 HOMOLOG"/>
    <property type="match status" value="1"/>
</dbReference>
<dbReference type="EMBL" id="JAERQG010000002">
    <property type="protein sequence ID" value="MBL0765917.1"/>
    <property type="molecule type" value="Genomic_DNA"/>
</dbReference>
<protein>
    <submittedName>
        <fullName evidence="3">Zinc-binding dehydrogenase</fullName>
    </submittedName>
</protein>
<accession>A0A937DF68</accession>
<dbReference type="SMART" id="SM00829">
    <property type="entry name" value="PKS_ER"/>
    <property type="match status" value="1"/>
</dbReference>
<proteinExistence type="predicted"/>
<dbReference type="InterPro" id="IPR020843">
    <property type="entry name" value="ER"/>
</dbReference>
<evidence type="ECO:0000256" key="1">
    <source>
        <dbReference type="ARBA" id="ARBA00023002"/>
    </source>
</evidence>
<dbReference type="RefSeq" id="WP_201921424.1">
    <property type="nucleotide sequence ID" value="NZ_JAERQG010000002.1"/>
</dbReference>
<evidence type="ECO:0000259" key="2">
    <source>
        <dbReference type="SMART" id="SM00829"/>
    </source>
</evidence>
<dbReference type="SUPFAM" id="SSF50129">
    <property type="entry name" value="GroES-like"/>
    <property type="match status" value="1"/>
</dbReference>
<dbReference type="Proteomes" id="UP000642920">
    <property type="component" value="Unassembled WGS sequence"/>
</dbReference>
<dbReference type="AlphaFoldDB" id="A0A937DF68"/>
<comment type="caution">
    <text evidence="3">The sequence shown here is derived from an EMBL/GenBank/DDBJ whole genome shotgun (WGS) entry which is preliminary data.</text>
</comment>
<reference evidence="3" key="1">
    <citation type="submission" date="2021-01" db="EMBL/GenBank/DDBJ databases">
        <title>Marivirga sp. nov., isolated from intertidal surface sediments.</title>
        <authorList>
            <person name="Zhang M."/>
        </authorList>
    </citation>
    <scope>NUCLEOTIDE SEQUENCE</scope>
    <source>
        <strain evidence="3">SM1354</strain>
    </source>
</reference>
<dbReference type="Pfam" id="PF08240">
    <property type="entry name" value="ADH_N"/>
    <property type="match status" value="1"/>
</dbReference>
<gene>
    <name evidence="3" type="ORF">JKP34_11685</name>
</gene>